<gene>
    <name evidence="1" type="ORF">F3D66_26380</name>
</gene>
<comment type="caution">
    <text evidence="1">The sequence shown here is derived from an EMBL/GenBank/DDBJ whole genome shotgun (WGS) entry which is preliminary data.</text>
</comment>
<organism evidence="1 2">
    <name type="scientific">Bacteroides ovatus</name>
    <dbReference type="NCBI Taxonomy" id="28116"/>
    <lineage>
        <taxon>Bacteria</taxon>
        <taxon>Pseudomonadati</taxon>
        <taxon>Bacteroidota</taxon>
        <taxon>Bacteroidia</taxon>
        <taxon>Bacteroidales</taxon>
        <taxon>Bacteroidaceae</taxon>
        <taxon>Bacteroides</taxon>
    </lineage>
</organism>
<dbReference type="AlphaFoldDB" id="A0A5M5D0M6"/>
<evidence type="ECO:0000313" key="1">
    <source>
        <dbReference type="EMBL" id="KAA4089881.1"/>
    </source>
</evidence>
<protein>
    <recommendedName>
        <fullName evidence="3">YbjN domain-containing protein</fullName>
    </recommendedName>
</protein>
<accession>A0A5M5D0M6</accession>
<sequence length="126" mass="14736">MRQEEIVNEIRKKCGHVEMLPSMGWHFIYHDRHFFYMTGRNEDMIRFCVPHLVKANEYNTELLSDAINETNRNVKFIKAVKLDCGSVSLDYDHKTTSDESADTIVPHIINALDFASTYLLNKLKRT</sequence>
<dbReference type="RefSeq" id="WP_004320211.1">
    <property type="nucleotide sequence ID" value="NZ_DAWEDY010000063.1"/>
</dbReference>
<dbReference type="EMBL" id="VWKB01000050">
    <property type="protein sequence ID" value="KAA4089881.1"/>
    <property type="molecule type" value="Genomic_DNA"/>
</dbReference>
<keyword evidence="2" id="KW-1185">Reference proteome</keyword>
<evidence type="ECO:0008006" key="3">
    <source>
        <dbReference type="Google" id="ProtNLM"/>
    </source>
</evidence>
<reference evidence="1 2" key="1">
    <citation type="journal article" date="2019" name="Nat. Med.">
        <title>A library of human gut bacterial isolates paired with longitudinal multiomics data enables mechanistic microbiome research.</title>
        <authorList>
            <person name="Poyet M."/>
            <person name="Groussin M."/>
            <person name="Gibbons S.M."/>
            <person name="Avila-Pacheco J."/>
            <person name="Jiang X."/>
            <person name="Kearney S.M."/>
            <person name="Perrotta A.R."/>
            <person name="Berdy B."/>
            <person name="Zhao S."/>
            <person name="Lieberman T.D."/>
            <person name="Swanson P.K."/>
            <person name="Smith M."/>
            <person name="Roesemann S."/>
            <person name="Alexander J.E."/>
            <person name="Rich S.A."/>
            <person name="Livny J."/>
            <person name="Vlamakis H."/>
            <person name="Clish C."/>
            <person name="Bullock K."/>
            <person name="Deik A."/>
            <person name="Scott J."/>
            <person name="Pierce K.A."/>
            <person name="Xavier R.J."/>
            <person name="Alm E.J."/>
        </authorList>
    </citation>
    <scope>NUCLEOTIDE SEQUENCE [LARGE SCALE GENOMIC DNA]</scope>
    <source>
        <strain evidence="1 2">BIOML-A134</strain>
    </source>
</reference>
<name>A0A5M5D0M6_BACOV</name>
<proteinExistence type="predicted"/>
<evidence type="ECO:0000313" key="2">
    <source>
        <dbReference type="Proteomes" id="UP000473905"/>
    </source>
</evidence>
<dbReference type="Proteomes" id="UP000473905">
    <property type="component" value="Unassembled WGS sequence"/>
</dbReference>